<name>A0A0B2QYI1_GLYSO</name>
<evidence type="ECO:0000313" key="2">
    <source>
        <dbReference type="EMBL" id="KHN24853.1"/>
    </source>
</evidence>
<organism evidence="2">
    <name type="scientific">Glycine soja</name>
    <name type="common">Wild soybean</name>
    <dbReference type="NCBI Taxonomy" id="3848"/>
    <lineage>
        <taxon>Eukaryota</taxon>
        <taxon>Viridiplantae</taxon>
        <taxon>Streptophyta</taxon>
        <taxon>Embryophyta</taxon>
        <taxon>Tracheophyta</taxon>
        <taxon>Spermatophyta</taxon>
        <taxon>Magnoliopsida</taxon>
        <taxon>eudicotyledons</taxon>
        <taxon>Gunneridae</taxon>
        <taxon>Pentapetalae</taxon>
        <taxon>rosids</taxon>
        <taxon>fabids</taxon>
        <taxon>Fabales</taxon>
        <taxon>Fabaceae</taxon>
        <taxon>Papilionoideae</taxon>
        <taxon>50 kb inversion clade</taxon>
        <taxon>NPAAA clade</taxon>
        <taxon>indigoferoid/millettioid clade</taxon>
        <taxon>Phaseoleae</taxon>
        <taxon>Glycine</taxon>
        <taxon>Glycine subgen. Soja</taxon>
    </lineage>
</organism>
<dbReference type="InterPro" id="IPR055513">
    <property type="entry name" value="DUF7086"/>
</dbReference>
<dbReference type="PANTHER" id="PTHR34272:SF1">
    <property type="entry name" value="EXPRESSED PROTEIN"/>
    <property type="match status" value="1"/>
</dbReference>
<feature type="domain" description="DUF7086" evidence="1">
    <location>
        <begin position="54"/>
        <end position="175"/>
    </location>
</feature>
<reference evidence="2" key="1">
    <citation type="submission" date="2014-07" db="EMBL/GenBank/DDBJ databases">
        <title>Identification of a novel salt tolerance gene in wild soybean by whole-genome sequencing.</title>
        <authorList>
            <person name="Lam H.-M."/>
            <person name="Qi X."/>
            <person name="Li M.-W."/>
            <person name="Liu X."/>
            <person name="Xie M."/>
            <person name="Ni M."/>
            <person name="Xu X."/>
        </authorList>
    </citation>
    <scope>NUCLEOTIDE SEQUENCE [LARGE SCALE GENOMIC DNA]</scope>
    <source>
        <tissue evidence="2">Root</tissue>
    </source>
</reference>
<dbReference type="PANTHER" id="PTHR34272">
    <property type="entry name" value="EXPRESSED PROTEIN"/>
    <property type="match status" value="1"/>
</dbReference>
<gene>
    <name evidence="2" type="ORF">glysoja_040973</name>
</gene>
<dbReference type="EMBL" id="KN654936">
    <property type="protein sequence ID" value="KHN24853.1"/>
    <property type="molecule type" value="Genomic_DNA"/>
</dbReference>
<dbReference type="Proteomes" id="UP000053555">
    <property type="component" value="Unassembled WGS sequence"/>
</dbReference>
<dbReference type="AlphaFoldDB" id="A0A0B2QYI1"/>
<dbReference type="Pfam" id="PF23324">
    <property type="entry name" value="DUF7086"/>
    <property type="match status" value="1"/>
</dbReference>
<sequence length="184" mass="21563">MDTVTTRKISFQHELHEIHTVGTELSVTVTAKASVVREWLSSRLYFRQQYVRRKRLVCNRCNERFEMEIDVESKLGELLKFIQKKKGRMHDRAPKVWVEPVLPRCQHCGRENSVEPLIADTKRKDINWLFLLLAQMLGCCTVKQLKYFCKHTNSHRTGAKDRLVYSTYMGLCKQLLPELFGSCS</sequence>
<protein>
    <recommendedName>
        <fullName evidence="1">DUF7086 domain-containing protein</fullName>
    </recommendedName>
</protein>
<accession>A0A0B2QYI1</accession>
<evidence type="ECO:0000259" key="1">
    <source>
        <dbReference type="Pfam" id="PF23324"/>
    </source>
</evidence>
<proteinExistence type="predicted"/>